<organism evidence="1 2">
    <name type="scientific">Candidatus Scalindua arabica</name>
    <dbReference type="NCBI Taxonomy" id="1127984"/>
    <lineage>
        <taxon>Bacteria</taxon>
        <taxon>Pseudomonadati</taxon>
        <taxon>Planctomycetota</taxon>
        <taxon>Candidatus Brocadiia</taxon>
        <taxon>Candidatus Brocadiales</taxon>
        <taxon>Candidatus Scalinduaceae</taxon>
        <taxon>Candidatus Scalindua</taxon>
    </lineage>
</organism>
<protein>
    <submittedName>
        <fullName evidence="1">Uncharacterized protein</fullName>
    </submittedName>
</protein>
<dbReference type="EMBL" id="JAANXD010000101">
    <property type="protein sequence ID" value="MBS1259685.1"/>
    <property type="molecule type" value="Genomic_DNA"/>
</dbReference>
<name>A0A941W590_9BACT</name>
<comment type="caution">
    <text evidence="1">The sequence shown here is derived from an EMBL/GenBank/DDBJ whole genome shotgun (WGS) entry which is preliminary data.</text>
</comment>
<dbReference type="Proteomes" id="UP000722750">
    <property type="component" value="Unassembled WGS sequence"/>
</dbReference>
<proteinExistence type="predicted"/>
<accession>A0A941W590</accession>
<sequence length="85" mass="9998">MNIYERRNSLLGMELDRYMREHPEFSEKIPDNAHIIMLLEGDKDFNEWSANLGKKQAEKDQPIVYVTIKKLAPVHSRIEELELAT</sequence>
<evidence type="ECO:0000313" key="2">
    <source>
        <dbReference type="Proteomes" id="UP000722750"/>
    </source>
</evidence>
<gene>
    <name evidence="1" type="ORF">MAG551_02760</name>
</gene>
<dbReference type="InterPro" id="IPR043707">
    <property type="entry name" value="DUF5647"/>
</dbReference>
<dbReference type="AlphaFoldDB" id="A0A941W590"/>
<dbReference type="Pfam" id="PF18882">
    <property type="entry name" value="DUF5647"/>
    <property type="match status" value="1"/>
</dbReference>
<reference evidence="1" key="1">
    <citation type="journal article" date="2021" name="ISME J.">
        <title>Fine-scale metabolic discontinuity in a stratified prokaryote microbiome of a Red Sea deep halocline.</title>
        <authorList>
            <person name="Michoud G."/>
            <person name="Ngugi D.K."/>
            <person name="Barozzi A."/>
            <person name="Merlino G."/>
            <person name="Calleja M.L."/>
            <person name="Delgado-Huertas A."/>
            <person name="Moran X.A.G."/>
            <person name="Daffonchio D."/>
        </authorList>
    </citation>
    <scope>NUCLEOTIDE SEQUENCE</scope>
    <source>
        <strain evidence="1">SuakinDeep_MAG55_1</strain>
    </source>
</reference>
<evidence type="ECO:0000313" key="1">
    <source>
        <dbReference type="EMBL" id="MBS1259685.1"/>
    </source>
</evidence>